<feature type="transmembrane region" description="Helical" evidence="1">
    <location>
        <begin position="6"/>
        <end position="27"/>
    </location>
</feature>
<gene>
    <name evidence="2" type="ORF">H5410_038723</name>
</gene>
<evidence type="ECO:0000313" key="3">
    <source>
        <dbReference type="Proteomes" id="UP000824120"/>
    </source>
</evidence>
<evidence type="ECO:0000313" key="2">
    <source>
        <dbReference type="EMBL" id="KAG5597491.1"/>
    </source>
</evidence>
<dbReference type="Proteomes" id="UP000824120">
    <property type="component" value="Chromosome 7"/>
</dbReference>
<comment type="caution">
    <text evidence="2">The sequence shown here is derived from an EMBL/GenBank/DDBJ whole genome shotgun (WGS) entry which is preliminary data.</text>
</comment>
<protein>
    <recommendedName>
        <fullName evidence="4">Transmembrane protein</fullName>
    </recommendedName>
</protein>
<organism evidence="2 3">
    <name type="scientific">Solanum commersonii</name>
    <name type="common">Commerson's wild potato</name>
    <name type="synonym">Commerson's nightshade</name>
    <dbReference type="NCBI Taxonomy" id="4109"/>
    <lineage>
        <taxon>Eukaryota</taxon>
        <taxon>Viridiplantae</taxon>
        <taxon>Streptophyta</taxon>
        <taxon>Embryophyta</taxon>
        <taxon>Tracheophyta</taxon>
        <taxon>Spermatophyta</taxon>
        <taxon>Magnoliopsida</taxon>
        <taxon>eudicotyledons</taxon>
        <taxon>Gunneridae</taxon>
        <taxon>Pentapetalae</taxon>
        <taxon>asterids</taxon>
        <taxon>lamiids</taxon>
        <taxon>Solanales</taxon>
        <taxon>Solanaceae</taxon>
        <taxon>Solanoideae</taxon>
        <taxon>Solaneae</taxon>
        <taxon>Solanum</taxon>
    </lineage>
</organism>
<dbReference type="AlphaFoldDB" id="A0A9J5Y9T2"/>
<sequence>MDLIIIVPILSFFVIPISFFLCAICLGKRQHDKDKARASDVEIGGGGADYKMGIWLFWLALRPRVVVAVVGVVVAVEVVVGVVVDVVVN</sequence>
<keyword evidence="1" id="KW-0812">Transmembrane</keyword>
<keyword evidence="1" id="KW-0472">Membrane</keyword>
<name>A0A9J5Y9T2_SOLCO</name>
<proteinExistence type="predicted"/>
<accession>A0A9J5Y9T2</accession>
<reference evidence="2 3" key="1">
    <citation type="submission" date="2020-09" db="EMBL/GenBank/DDBJ databases">
        <title>De no assembly of potato wild relative species, Solanum commersonii.</title>
        <authorList>
            <person name="Cho K."/>
        </authorList>
    </citation>
    <scope>NUCLEOTIDE SEQUENCE [LARGE SCALE GENOMIC DNA]</scope>
    <source>
        <strain evidence="2">LZ3.2</strain>
        <tissue evidence="2">Leaf</tissue>
    </source>
</reference>
<keyword evidence="1" id="KW-1133">Transmembrane helix</keyword>
<evidence type="ECO:0008006" key="4">
    <source>
        <dbReference type="Google" id="ProtNLM"/>
    </source>
</evidence>
<dbReference type="EMBL" id="JACXVP010000007">
    <property type="protein sequence ID" value="KAG5597491.1"/>
    <property type="molecule type" value="Genomic_DNA"/>
</dbReference>
<feature type="transmembrane region" description="Helical" evidence="1">
    <location>
        <begin position="65"/>
        <end position="88"/>
    </location>
</feature>
<evidence type="ECO:0000256" key="1">
    <source>
        <dbReference type="SAM" id="Phobius"/>
    </source>
</evidence>
<keyword evidence="3" id="KW-1185">Reference proteome</keyword>